<dbReference type="InterPro" id="IPR023577">
    <property type="entry name" value="CYTH_domain"/>
</dbReference>
<sequence>MRNVEIKAKVKNIVILLQKAKEISQSSDILKQHDTFYNTTKGRLKLRRFTDSGNGELIFYDRPDTEGPKLSVFKKANVEDIDNLNQVLTEALGSKNEVKKVRHLFLAGQTRIHIDEVENLGNYMELEVCLKPEQTCEEGEKVAYEIMKQLGVQKEDLVSGAYADLLLK</sequence>
<proteinExistence type="predicted"/>
<dbReference type="GO" id="GO:0016462">
    <property type="term" value="F:pyrophosphatase activity"/>
    <property type="evidence" value="ECO:0007669"/>
    <property type="project" value="UniProtKB-ARBA"/>
</dbReference>
<name>A0A6J2YHU4_SITOR</name>
<evidence type="ECO:0000259" key="1">
    <source>
        <dbReference type="PROSITE" id="PS51707"/>
    </source>
</evidence>
<dbReference type="RefSeq" id="XP_030763593.1">
    <property type="nucleotide sequence ID" value="XM_030907733.1"/>
</dbReference>
<dbReference type="InterPro" id="IPR033469">
    <property type="entry name" value="CYTH-like_dom_sf"/>
</dbReference>
<feature type="domain" description="CYTH" evidence="1">
    <location>
        <begin position="1"/>
        <end position="168"/>
    </location>
</feature>
<dbReference type="KEGG" id="soy:115888141"/>
<dbReference type="InterPro" id="IPR008173">
    <property type="entry name" value="Adenylyl_cyclase_CyaB"/>
</dbReference>
<protein>
    <submittedName>
        <fullName evidence="3">Uncharacterized protein LOC115888141</fullName>
    </submittedName>
</protein>
<accession>A0A6J2YHU4</accession>
<dbReference type="PROSITE" id="PS51707">
    <property type="entry name" value="CYTH"/>
    <property type="match status" value="1"/>
</dbReference>
<dbReference type="CDD" id="cd07890">
    <property type="entry name" value="CYTH-like_AC_IV-like"/>
    <property type="match status" value="1"/>
</dbReference>
<dbReference type="InParanoid" id="A0A6J2YHU4"/>
<dbReference type="AlphaFoldDB" id="A0A6J2YHU4"/>
<dbReference type="FunCoup" id="A0A6J2YHU4">
    <property type="interactions" value="2"/>
</dbReference>
<dbReference type="Proteomes" id="UP000504635">
    <property type="component" value="Unplaced"/>
</dbReference>
<dbReference type="PANTHER" id="PTHR21028:SF2">
    <property type="entry name" value="CYTH DOMAIN-CONTAINING PROTEIN"/>
    <property type="match status" value="1"/>
</dbReference>
<dbReference type="OrthoDB" id="6159137at2759"/>
<keyword evidence="2" id="KW-1185">Reference proteome</keyword>
<evidence type="ECO:0000313" key="3">
    <source>
        <dbReference type="RefSeq" id="XP_030763593.1"/>
    </source>
</evidence>
<dbReference type="SMART" id="SM01118">
    <property type="entry name" value="CYTH"/>
    <property type="match status" value="1"/>
</dbReference>
<dbReference type="PANTHER" id="PTHR21028">
    <property type="entry name" value="SI:CH211-156B7.4"/>
    <property type="match status" value="1"/>
</dbReference>
<evidence type="ECO:0000313" key="2">
    <source>
        <dbReference type="Proteomes" id="UP000504635"/>
    </source>
</evidence>
<dbReference type="SUPFAM" id="SSF55154">
    <property type="entry name" value="CYTH-like phosphatases"/>
    <property type="match status" value="1"/>
</dbReference>
<organism evidence="2 3">
    <name type="scientific">Sitophilus oryzae</name>
    <name type="common">Rice weevil</name>
    <name type="synonym">Curculio oryzae</name>
    <dbReference type="NCBI Taxonomy" id="7048"/>
    <lineage>
        <taxon>Eukaryota</taxon>
        <taxon>Metazoa</taxon>
        <taxon>Ecdysozoa</taxon>
        <taxon>Arthropoda</taxon>
        <taxon>Hexapoda</taxon>
        <taxon>Insecta</taxon>
        <taxon>Pterygota</taxon>
        <taxon>Neoptera</taxon>
        <taxon>Endopterygota</taxon>
        <taxon>Coleoptera</taxon>
        <taxon>Polyphaga</taxon>
        <taxon>Cucujiformia</taxon>
        <taxon>Curculionidae</taxon>
        <taxon>Dryophthorinae</taxon>
        <taxon>Sitophilus</taxon>
    </lineage>
</organism>
<dbReference type="Gene3D" id="2.40.320.10">
    <property type="entry name" value="Hypothetical Protein Pfu-838710-001"/>
    <property type="match status" value="1"/>
</dbReference>
<dbReference type="GeneID" id="115888141"/>
<reference evidence="3" key="1">
    <citation type="submission" date="2025-08" db="UniProtKB">
        <authorList>
            <consortium name="RefSeq"/>
        </authorList>
    </citation>
    <scope>IDENTIFICATION</scope>
    <source>
        <tissue evidence="3">Gonads</tissue>
    </source>
</reference>
<dbReference type="Pfam" id="PF01928">
    <property type="entry name" value="CYTH"/>
    <property type="match status" value="1"/>
</dbReference>
<gene>
    <name evidence="3" type="primary">LOC115888141</name>
</gene>